<dbReference type="EMBL" id="CAWYQH010000101">
    <property type="protein sequence ID" value="CAK8685814.1"/>
    <property type="molecule type" value="Genomic_DNA"/>
</dbReference>
<comment type="caution">
    <text evidence="1">The sequence shown here is derived from an EMBL/GenBank/DDBJ whole genome shotgun (WGS) entry which is preliminary data.</text>
</comment>
<evidence type="ECO:0000313" key="1">
    <source>
        <dbReference type="EMBL" id="CAK8685814.1"/>
    </source>
</evidence>
<dbReference type="Proteomes" id="UP001642483">
    <property type="component" value="Unassembled WGS sequence"/>
</dbReference>
<sequence length="110" mass="11837">MTLKAGGGTLPLLRKPGILHSSSIALIESLLILAFTEVVLPCNAKRPTKSKSNDVFIQRSACLLDKYDILDANYITKTKDNLVLVRLANFTNKSKCIPAGTTVAGLIPIV</sequence>
<name>A0ABP0G578_CLALP</name>
<evidence type="ECO:0000313" key="2">
    <source>
        <dbReference type="Proteomes" id="UP001642483"/>
    </source>
</evidence>
<gene>
    <name evidence="1" type="ORF">CVLEPA_LOCUS16904</name>
</gene>
<keyword evidence="2" id="KW-1185">Reference proteome</keyword>
<accession>A0ABP0G578</accession>
<reference evidence="1 2" key="1">
    <citation type="submission" date="2024-02" db="EMBL/GenBank/DDBJ databases">
        <authorList>
            <person name="Daric V."/>
            <person name="Darras S."/>
        </authorList>
    </citation>
    <scope>NUCLEOTIDE SEQUENCE [LARGE SCALE GENOMIC DNA]</scope>
</reference>
<proteinExistence type="predicted"/>
<organism evidence="1 2">
    <name type="scientific">Clavelina lepadiformis</name>
    <name type="common">Light-bulb sea squirt</name>
    <name type="synonym">Ascidia lepadiformis</name>
    <dbReference type="NCBI Taxonomy" id="159417"/>
    <lineage>
        <taxon>Eukaryota</taxon>
        <taxon>Metazoa</taxon>
        <taxon>Chordata</taxon>
        <taxon>Tunicata</taxon>
        <taxon>Ascidiacea</taxon>
        <taxon>Aplousobranchia</taxon>
        <taxon>Clavelinidae</taxon>
        <taxon>Clavelina</taxon>
    </lineage>
</organism>
<protein>
    <submittedName>
        <fullName evidence="1">Uncharacterized protein</fullName>
    </submittedName>
</protein>